<comment type="caution">
    <text evidence="1">The sequence shown here is derived from an EMBL/GenBank/DDBJ whole genome shotgun (WGS) entry which is preliminary data.</text>
</comment>
<dbReference type="OrthoDB" id="1420066at2"/>
<evidence type="ECO:0000313" key="1">
    <source>
        <dbReference type="EMBL" id="TGK87576.1"/>
    </source>
</evidence>
<gene>
    <name evidence="1" type="ORF">EHQ24_01655</name>
</gene>
<protein>
    <submittedName>
        <fullName evidence="1">Uncharacterized protein</fullName>
    </submittedName>
</protein>
<organism evidence="1 2">
    <name type="scientific">Leptospira noumeaensis</name>
    <dbReference type="NCBI Taxonomy" id="2484964"/>
    <lineage>
        <taxon>Bacteria</taxon>
        <taxon>Pseudomonadati</taxon>
        <taxon>Spirochaetota</taxon>
        <taxon>Spirochaetia</taxon>
        <taxon>Leptospirales</taxon>
        <taxon>Leptospiraceae</taxon>
        <taxon>Leptospira</taxon>
    </lineage>
</organism>
<dbReference type="AlphaFoldDB" id="A0A4R9IIM2"/>
<accession>A0A4R9IIM2</accession>
<dbReference type="EMBL" id="RQFK01000008">
    <property type="protein sequence ID" value="TGK87576.1"/>
    <property type="molecule type" value="Genomic_DNA"/>
</dbReference>
<evidence type="ECO:0000313" key="2">
    <source>
        <dbReference type="Proteomes" id="UP000298009"/>
    </source>
</evidence>
<name>A0A4R9IIM2_9LEPT</name>
<dbReference type="RefSeq" id="WP_135599976.1">
    <property type="nucleotide sequence ID" value="NZ_RQFK01000008.1"/>
</dbReference>
<proteinExistence type="predicted"/>
<sequence>MYLKNFKLFKQKRDLKLAKRKLLSKKKLKNKRKLEYSEYVLRKTNQTISLVFNESKRTWMPTNLSYLLNCSKSVFHIEKISKPIPNNNGYFKVPAHFSIIDNPKESYNFIKNLLGSLINESYTKIYIDYNDCVKIDLSAQSLLDIILKDVIAYFNYRKRSHLIEASKVVEINGINFNSEEVEKLLHSVGSVAIHSNRHTSYPEIIPYPLCIHSRDQNINKIKLEEQKELDTTKLVDYVLSCLGRLNRKLTTDRIEDLSTVIGEILINAEEHSTTKYRFSIGYFHEFEGEEHYGVFRLTILNFGQTIYEKFKDDNCPNKDVVEKMEKLSKQYTAKKLFKGREFEEESLWTLYALQEGVTSVAPESYKKRGNGSIRFIESFFNIKGKMKEKEEVSRMVILSGNTNITFDGSYNIVDKEIHSDNFKMMTFNDSGNIEDKPDNKFVKHVDQYFPGTIISAKILFNDDDFRSKGQ</sequence>
<reference evidence="1" key="1">
    <citation type="journal article" date="2019" name="PLoS Negl. Trop. Dis.">
        <title>Revisiting the worldwide diversity of Leptospira species in the environment.</title>
        <authorList>
            <person name="Vincent A.T."/>
            <person name="Schiettekatte O."/>
            <person name="Bourhy P."/>
            <person name="Veyrier F.J."/>
            <person name="Picardeau M."/>
        </authorList>
    </citation>
    <scope>NUCLEOTIDE SEQUENCE [LARGE SCALE GENOMIC DNA]</scope>
    <source>
        <strain evidence="1">201800287</strain>
    </source>
</reference>
<keyword evidence="2" id="KW-1185">Reference proteome</keyword>
<dbReference type="Proteomes" id="UP000298009">
    <property type="component" value="Unassembled WGS sequence"/>
</dbReference>